<dbReference type="EMBL" id="JAFCIX010000022">
    <property type="protein sequence ID" value="KAH6601032.1"/>
    <property type="molecule type" value="Genomic_DNA"/>
</dbReference>
<reference evidence="1 2" key="1">
    <citation type="submission" date="2021-02" db="EMBL/GenBank/DDBJ databases">
        <title>Variation within the Batrachochytrium salamandrivorans European outbreak.</title>
        <authorList>
            <person name="Kelly M."/>
            <person name="Pasmans F."/>
            <person name="Shea T.P."/>
            <person name="Munoz J.F."/>
            <person name="Carranza S."/>
            <person name="Cuomo C.A."/>
            <person name="Martel A."/>
        </authorList>
    </citation>
    <scope>NUCLEOTIDE SEQUENCE [LARGE SCALE GENOMIC DNA]</scope>
    <source>
        <strain evidence="1 2">AMFP18/2</strain>
    </source>
</reference>
<evidence type="ECO:0000313" key="2">
    <source>
        <dbReference type="Proteomes" id="UP001648503"/>
    </source>
</evidence>
<keyword evidence="2" id="KW-1185">Reference proteome</keyword>
<dbReference type="PANTHER" id="PTHR34286">
    <property type="entry name" value="TRANSMEMBRANE PROTEIN"/>
    <property type="match status" value="1"/>
</dbReference>
<organism evidence="1 2">
    <name type="scientific">Batrachochytrium salamandrivorans</name>
    <dbReference type="NCBI Taxonomy" id="1357716"/>
    <lineage>
        <taxon>Eukaryota</taxon>
        <taxon>Fungi</taxon>
        <taxon>Fungi incertae sedis</taxon>
        <taxon>Chytridiomycota</taxon>
        <taxon>Chytridiomycota incertae sedis</taxon>
        <taxon>Chytridiomycetes</taxon>
        <taxon>Rhizophydiales</taxon>
        <taxon>Rhizophydiales incertae sedis</taxon>
        <taxon>Batrachochytrium</taxon>
    </lineage>
</organism>
<evidence type="ECO:0000313" key="1">
    <source>
        <dbReference type="EMBL" id="KAH6601032.1"/>
    </source>
</evidence>
<comment type="caution">
    <text evidence="1">The sequence shown here is derived from an EMBL/GenBank/DDBJ whole genome shotgun (WGS) entry which is preliminary data.</text>
</comment>
<sequence length="109" mass="12879">MGGGQRTPYPKWVWTPYGGWWAHPKHAFRNSLVSTGVILVLTAAVFKYSADHETRHKYPKVWIPSMLWAKEFHDPVSVAFWKEQLAKEGREWIEPIPEWWPFQSKKKSE</sequence>
<dbReference type="PANTHER" id="PTHR34286:SF1">
    <property type="entry name" value="TRANSMEMBRANE PROTEIN"/>
    <property type="match status" value="1"/>
</dbReference>
<gene>
    <name evidence="1" type="ORF">BASA50_001927</name>
</gene>
<protein>
    <submittedName>
        <fullName evidence="1">Uncharacterized protein</fullName>
    </submittedName>
</protein>
<name>A0ABQ8FMW5_9FUNG</name>
<proteinExistence type="predicted"/>
<dbReference type="Proteomes" id="UP001648503">
    <property type="component" value="Unassembled WGS sequence"/>
</dbReference>
<accession>A0ABQ8FMW5</accession>